<reference evidence="1 2" key="1">
    <citation type="submission" date="2014-04" db="EMBL/GenBank/DDBJ databases">
        <authorList>
            <consortium name="DOE Joint Genome Institute"/>
            <person name="Kuo A."/>
            <person name="Kohler A."/>
            <person name="Costa M.D."/>
            <person name="Nagy L.G."/>
            <person name="Floudas D."/>
            <person name="Copeland A."/>
            <person name="Barry K.W."/>
            <person name="Cichocki N."/>
            <person name="Veneault-Fourrey C."/>
            <person name="LaButti K."/>
            <person name="Lindquist E.A."/>
            <person name="Lipzen A."/>
            <person name="Lundell T."/>
            <person name="Morin E."/>
            <person name="Murat C."/>
            <person name="Sun H."/>
            <person name="Tunlid A."/>
            <person name="Henrissat B."/>
            <person name="Grigoriev I.V."/>
            <person name="Hibbett D.S."/>
            <person name="Martin F."/>
            <person name="Nordberg H.P."/>
            <person name="Cantor M.N."/>
            <person name="Hua S.X."/>
        </authorList>
    </citation>
    <scope>NUCLEOTIDE SEQUENCE [LARGE SCALE GENOMIC DNA]</scope>
    <source>
        <strain evidence="1 2">441</strain>
    </source>
</reference>
<dbReference type="HOGENOM" id="CLU_2671984_0_0_1"/>
<name>A0A0D0A343_9AGAM</name>
<sequence>MTTKCSAKVQSYFISDPPQNESRLVVAVSFSTQALRNAMMRVSFPAENQKKSKVRQFQNSEPIHVFFAMEQLRIK</sequence>
<evidence type="ECO:0000313" key="2">
    <source>
        <dbReference type="Proteomes" id="UP000054018"/>
    </source>
</evidence>
<dbReference type="AlphaFoldDB" id="A0A0D0A343"/>
<protein>
    <submittedName>
        <fullName evidence="1">Uncharacterized protein</fullName>
    </submittedName>
</protein>
<gene>
    <name evidence="1" type="ORF">PISMIDRAFT_675814</name>
</gene>
<dbReference type="Proteomes" id="UP000054018">
    <property type="component" value="Unassembled WGS sequence"/>
</dbReference>
<dbReference type="EMBL" id="KN833701">
    <property type="protein sequence ID" value="KIK26458.1"/>
    <property type="molecule type" value="Genomic_DNA"/>
</dbReference>
<proteinExistence type="predicted"/>
<accession>A0A0D0A343</accession>
<reference evidence="2" key="2">
    <citation type="submission" date="2015-01" db="EMBL/GenBank/DDBJ databases">
        <title>Evolutionary Origins and Diversification of the Mycorrhizal Mutualists.</title>
        <authorList>
            <consortium name="DOE Joint Genome Institute"/>
            <consortium name="Mycorrhizal Genomics Consortium"/>
            <person name="Kohler A."/>
            <person name="Kuo A."/>
            <person name="Nagy L.G."/>
            <person name="Floudas D."/>
            <person name="Copeland A."/>
            <person name="Barry K.W."/>
            <person name="Cichocki N."/>
            <person name="Veneault-Fourrey C."/>
            <person name="LaButti K."/>
            <person name="Lindquist E.A."/>
            <person name="Lipzen A."/>
            <person name="Lundell T."/>
            <person name="Morin E."/>
            <person name="Murat C."/>
            <person name="Riley R."/>
            <person name="Ohm R."/>
            <person name="Sun H."/>
            <person name="Tunlid A."/>
            <person name="Henrissat B."/>
            <person name="Grigoriev I.V."/>
            <person name="Hibbett D.S."/>
            <person name="Martin F."/>
        </authorList>
    </citation>
    <scope>NUCLEOTIDE SEQUENCE [LARGE SCALE GENOMIC DNA]</scope>
    <source>
        <strain evidence="2">441</strain>
    </source>
</reference>
<organism evidence="1 2">
    <name type="scientific">Pisolithus microcarpus 441</name>
    <dbReference type="NCBI Taxonomy" id="765257"/>
    <lineage>
        <taxon>Eukaryota</taxon>
        <taxon>Fungi</taxon>
        <taxon>Dikarya</taxon>
        <taxon>Basidiomycota</taxon>
        <taxon>Agaricomycotina</taxon>
        <taxon>Agaricomycetes</taxon>
        <taxon>Agaricomycetidae</taxon>
        <taxon>Boletales</taxon>
        <taxon>Sclerodermatineae</taxon>
        <taxon>Pisolithaceae</taxon>
        <taxon>Pisolithus</taxon>
    </lineage>
</organism>
<evidence type="ECO:0000313" key="1">
    <source>
        <dbReference type="EMBL" id="KIK26458.1"/>
    </source>
</evidence>
<keyword evidence="2" id="KW-1185">Reference proteome</keyword>